<dbReference type="EMBL" id="CP030139">
    <property type="protein sequence ID" value="AZB72289.1"/>
    <property type="molecule type" value="Genomic_DNA"/>
</dbReference>
<dbReference type="InterPro" id="IPR041496">
    <property type="entry name" value="YitH/HolE_GNAT"/>
</dbReference>
<dbReference type="RefSeq" id="WP_208676386.1">
    <property type="nucleotide sequence ID" value="NZ_CP030139.2"/>
</dbReference>
<dbReference type="GO" id="GO:0016747">
    <property type="term" value="F:acyltransferase activity, transferring groups other than amino-acyl groups"/>
    <property type="evidence" value="ECO:0007669"/>
    <property type="project" value="InterPro"/>
</dbReference>
<feature type="domain" description="N-acetyltransferase" evidence="1">
    <location>
        <begin position="141"/>
        <end position="277"/>
    </location>
</feature>
<accession>A0AAN1QMU0</accession>
<dbReference type="SUPFAM" id="SSF55729">
    <property type="entry name" value="Acyl-CoA N-acyltransferases (Nat)"/>
    <property type="match status" value="1"/>
</dbReference>
<keyword evidence="2" id="KW-0012">Acyltransferase</keyword>
<dbReference type="Pfam" id="PF18014">
    <property type="entry name" value="Acetyltransf_18"/>
    <property type="match status" value="1"/>
</dbReference>
<feature type="domain" description="N-acetyltransferase" evidence="1">
    <location>
        <begin position="6"/>
        <end position="142"/>
    </location>
</feature>
<keyword evidence="2" id="KW-0808">Transferase</keyword>
<evidence type="ECO:0000313" key="2">
    <source>
        <dbReference type="EMBL" id="AZB72289.1"/>
    </source>
</evidence>
<dbReference type="InterPro" id="IPR000182">
    <property type="entry name" value="GNAT_dom"/>
</dbReference>
<sequence>MTSARYAIRPMTRSDLDVAIAWAAAEGWNPGLDDADSFYAADPTGFWMGWLGDQPIASLSTVKYGDRFGFVGFYIVVPQYRGQGYGWAIWQAGLASLGDRLIGLDGVVAQQDNYQRSGFQLAYRNQRYSGPSHALESALPAAIRPVEPTDFPALLTYDRQLFPEDRRPFLEKWLTQPRAIALGYFTPQGLQGYGQIRPSHTGYRIGPLFADHPEIAEQLFAALQSRIPIGQSIFWDIPTVNTAAIAIATAQGFTPMFDTARMYRGTAPAVSLDRLYGVTSLELG</sequence>
<dbReference type="PROSITE" id="PS51186">
    <property type="entry name" value="GNAT"/>
    <property type="match status" value="2"/>
</dbReference>
<dbReference type="PANTHER" id="PTHR47237">
    <property type="entry name" value="SLL0310 PROTEIN"/>
    <property type="match status" value="1"/>
</dbReference>
<evidence type="ECO:0000259" key="1">
    <source>
        <dbReference type="PROSITE" id="PS51186"/>
    </source>
</evidence>
<protein>
    <submittedName>
        <fullName evidence="2">GNAT family N-acetyltransferase</fullName>
        <ecNumber evidence="2">2.3.1.-</ecNumber>
    </submittedName>
</protein>
<name>A0AAN1QMU0_SYNEL</name>
<dbReference type="EC" id="2.3.1.-" evidence="2"/>
<dbReference type="PANTHER" id="PTHR47237:SF1">
    <property type="entry name" value="SLL0310 PROTEIN"/>
    <property type="match status" value="1"/>
</dbReference>
<dbReference type="InterPro" id="IPR016181">
    <property type="entry name" value="Acyl_CoA_acyltransferase"/>
</dbReference>
<evidence type="ECO:0000313" key="3">
    <source>
        <dbReference type="Proteomes" id="UP000267249"/>
    </source>
</evidence>
<reference evidence="2 3" key="1">
    <citation type="journal article" date="2018" name="Sci. Rep.">
        <title>Genome Features and Biochemical Characteristics of a Robust, Fast Growing and Naturally Transformable Cyanobacterium Synechococcus elongatus PCC 11801 Isolated from India.</title>
        <authorList>
            <person name="Jaiswal D."/>
            <person name="Sengupta A."/>
            <person name="Sohoni S."/>
            <person name="Sengupta S."/>
            <person name="Phadnavis A.G."/>
            <person name="Pakrasi H.B."/>
            <person name="Wangikar P.P."/>
        </authorList>
    </citation>
    <scope>NUCLEOTIDE SEQUENCE [LARGE SCALE GENOMIC DNA]</scope>
    <source>
        <strain evidence="2 3">PCC 11801</strain>
    </source>
</reference>
<organism evidence="2 3">
    <name type="scientific">Synechococcus elongatus PCC 11801</name>
    <dbReference type="NCBI Taxonomy" id="2219813"/>
    <lineage>
        <taxon>Bacteria</taxon>
        <taxon>Bacillati</taxon>
        <taxon>Cyanobacteriota</taxon>
        <taxon>Cyanophyceae</taxon>
        <taxon>Synechococcales</taxon>
        <taxon>Synechococcaceae</taxon>
        <taxon>Synechococcus</taxon>
    </lineage>
</organism>
<dbReference type="Gene3D" id="3.40.630.90">
    <property type="match status" value="1"/>
</dbReference>
<dbReference type="CDD" id="cd04301">
    <property type="entry name" value="NAT_SF"/>
    <property type="match status" value="1"/>
</dbReference>
<proteinExistence type="predicted"/>
<dbReference type="Gene3D" id="3.40.630.30">
    <property type="match status" value="1"/>
</dbReference>
<dbReference type="InterPro" id="IPR052729">
    <property type="entry name" value="Acyl/Acetyltrans_Enzymes"/>
</dbReference>
<dbReference type="Pfam" id="PF00583">
    <property type="entry name" value="Acetyltransf_1"/>
    <property type="match status" value="1"/>
</dbReference>
<gene>
    <name evidence="2" type="ORF">DOP62_05730</name>
</gene>
<dbReference type="Proteomes" id="UP000267249">
    <property type="component" value="Chromosome"/>
</dbReference>
<dbReference type="AlphaFoldDB" id="A0AAN1QMU0"/>